<comment type="caution">
    <text evidence="2">The sequence shown here is derived from an EMBL/GenBank/DDBJ whole genome shotgun (WGS) entry which is preliminary data.</text>
</comment>
<organism evidence="2 3">
    <name type="scientific">Paramecium pentaurelia</name>
    <dbReference type="NCBI Taxonomy" id="43138"/>
    <lineage>
        <taxon>Eukaryota</taxon>
        <taxon>Sar</taxon>
        <taxon>Alveolata</taxon>
        <taxon>Ciliophora</taxon>
        <taxon>Intramacronucleata</taxon>
        <taxon>Oligohymenophorea</taxon>
        <taxon>Peniculida</taxon>
        <taxon>Parameciidae</taxon>
        <taxon>Paramecium</taxon>
    </lineage>
</organism>
<sequence>MLYRKLFFIFLKLTKYFHFNISKYQKNKIIKIQKKSTSKLIYSSPGPKTQSIISLGGDRDRTLSPSRAKISQLSEKLSNLQDSIDEDQAFKKDTFEQMVQVLLDKAIKKQQRDEQKFKLLKEQLQNVEEGAQSEKIIRESGDEKLRPKYLKGLELVLGQELQLQKQIEKIMNKKQRKLQMIEFTVLDQIQPDKKVQKRNRRKNAQEIGDRILQLQEEVEEERRLREQEINKLLKVWEIQY</sequence>
<dbReference type="Proteomes" id="UP000689195">
    <property type="component" value="Unassembled WGS sequence"/>
</dbReference>
<reference evidence="2" key="1">
    <citation type="submission" date="2021-01" db="EMBL/GenBank/DDBJ databases">
        <authorList>
            <consortium name="Genoscope - CEA"/>
            <person name="William W."/>
        </authorList>
    </citation>
    <scope>NUCLEOTIDE SEQUENCE</scope>
</reference>
<dbReference type="OrthoDB" id="10254663at2759"/>
<evidence type="ECO:0000313" key="2">
    <source>
        <dbReference type="EMBL" id="CAD8152009.1"/>
    </source>
</evidence>
<evidence type="ECO:0000313" key="3">
    <source>
        <dbReference type="Proteomes" id="UP000689195"/>
    </source>
</evidence>
<dbReference type="PANTHER" id="PTHR37027">
    <property type="entry name" value="KDE4"/>
    <property type="match status" value="1"/>
</dbReference>
<dbReference type="EMBL" id="CAJJDO010000022">
    <property type="protein sequence ID" value="CAD8152009.1"/>
    <property type="molecule type" value="Genomic_DNA"/>
</dbReference>
<dbReference type="PANTHER" id="PTHR37027:SF2">
    <property type="entry name" value="CHROMOSOME UNDETERMINED SCAFFOLD_148, WHOLE GENOME SHOTGUN SEQUENCE"/>
    <property type="match status" value="1"/>
</dbReference>
<proteinExistence type="predicted"/>
<dbReference type="InterPro" id="IPR038835">
    <property type="entry name" value="Giardin_beta-like"/>
</dbReference>
<feature type="coiled-coil region" evidence="1">
    <location>
        <begin position="204"/>
        <end position="235"/>
    </location>
</feature>
<dbReference type="AlphaFoldDB" id="A0A8S1TLV2"/>
<accession>A0A8S1TLV2</accession>
<keyword evidence="3" id="KW-1185">Reference proteome</keyword>
<gene>
    <name evidence="2" type="ORF">PPENT_87.1.T0220233</name>
</gene>
<protein>
    <submittedName>
        <fullName evidence="2">Uncharacterized protein</fullName>
    </submittedName>
</protein>
<keyword evidence="1" id="KW-0175">Coiled coil</keyword>
<evidence type="ECO:0000256" key="1">
    <source>
        <dbReference type="SAM" id="Coils"/>
    </source>
</evidence>
<name>A0A8S1TLV2_9CILI</name>